<dbReference type="InterPro" id="IPR050126">
    <property type="entry name" value="Ap4A_hydrolase"/>
</dbReference>
<dbReference type="GO" id="GO:0016791">
    <property type="term" value="F:phosphatase activity"/>
    <property type="evidence" value="ECO:0007669"/>
    <property type="project" value="TreeGrafter"/>
</dbReference>
<dbReference type="InterPro" id="IPR029052">
    <property type="entry name" value="Metallo-depent_PP-like"/>
</dbReference>
<name>A0A917D674_9BACL</name>
<gene>
    <name evidence="2" type="ORF">GCM10010912_65970</name>
</gene>
<accession>A0A917D674</accession>
<dbReference type="RefSeq" id="WP_189032278.1">
    <property type="nucleotide sequence ID" value="NZ_BMKR01000056.1"/>
</dbReference>
<dbReference type="PANTHER" id="PTHR42850">
    <property type="entry name" value="METALLOPHOSPHOESTERASE"/>
    <property type="match status" value="1"/>
</dbReference>
<dbReference type="SUPFAM" id="SSF56300">
    <property type="entry name" value="Metallo-dependent phosphatases"/>
    <property type="match status" value="1"/>
</dbReference>
<dbReference type="PANTHER" id="PTHR42850:SF4">
    <property type="entry name" value="ZINC-DEPENDENT ENDOPOLYPHOSPHATASE"/>
    <property type="match status" value="1"/>
</dbReference>
<dbReference type="GO" id="GO:0110154">
    <property type="term" value="P:RNA decapping"/>
    <property type="evidence" value="ECO:0007669"/>
    <property type="project" value="TreeGrafter"/>
</dbReference>
<reference evidence="2" key="1">
    <citation type="journal article" date="2014" name="Int. J. Syst. Evol. Microbiol.">
        <title>Complete genome sequence of Corynebacterium casei LMG S-19264T (=DSM 44701T), isolated from a smear-ripened cheese.</title>
        <authorList>
            <consortium name="US DOE Joint Genome Institute (JGI-PGF)"/>
            <person name="Walter F."/>
            <person name="Albersmeier A."/>
            <person name="Kalinowski J."/>
            <person name="Ruckert C."/>
        </authorList>
    </citation>
    <scope>NUCLEOTIDE SEQUENCE</scope>
    <source>
        <strain evidence="2">CGMCC 1.16134</strain>
    </source>
</reference>
<evidence type="ECO:0000313" key="3">
    <source>
        <dbReference type="Proteomes" id="UP000637643"/>
    </source>
</evidence>
<keyword evidence="3" id="KW-1185">Reference proteome</keyword>
<evidence type="ECO:0000259" key="1">
    <source>
        <dbReference type="Pfam" id="PF00149"/>
    </source>
</evidence>
<dbReference type="GO" id="GO:0008803">
    <property type="term" value="F:bis(5'-nucleosyl)-tetraphosphatase (symmetrical) activity"/>
    <property type="evidence" value="ECO:0007669"/>
    <property type="project" value="TreeGrafter"/>
</dbReference>
<organism evidence="2 3">
    <name type="scientific">Paenibacillus albidus</name>
    <dbReference type="NCBI Taxonomy" id="2041023"/>
    <lineage>
        <taxon>Bacteria</taxon>
        <taxon>Bacillati</taxon>
        <taxon>Bacillota</taxon>
        <taxon>Bacilli</taxon>
        <taxon>Bacillales</taxon>
        <taxon>Paenibacillaceae</taxon>
        <taxon>Paenibacillus</taxon>
    </lineage>
</organism>
<dbReference type="Proteomes" id="UP000637643">
    <property type="component" value="Unassembled WGS sequence"/>
</dbReference>
<evidence type="ECO:0000313" key="2">
    <source>
        <dbReference type="EMBL" id="GGG12320.1"/>
    </source>
</evidence>
<dbReference type="AlphaFoldDB" id="A0A917D674"/>
<dbReference type="InterPro" id="IPR004843">
    <property type="entry name" value="Calcineurin-like_PHP"/>
</dbReference>
<comment type="caution">
    <text evidence="2">The sequence shown here is derived from an EMBL/GenBank/DDBJ whole genome shotgun (WGS) entry which is preliminary data.</text>
</comment>
<protein>
    <submittedName>
        <fullName evidence="2">Serine/threonine protein phosphatase</fullName>
    </submittedName>
</protein>
<dbReference type="Gene3D" id="3.60.21.10">
    <property type="match status" value="1"/>
</dbReference>
<dbReference type="EMBL" id="BMKR01000056">
    <property type="protein sequence ID" value="GGG12320.1"/>
    <property type="molecule type" value="Genomic_DNA"/>
</dbReference>
<proteinExistence type="predicted"/>
<reference evidence="2" key="2">
    <citation type="submission" date="2020-09" db="EMBL/GenBank/DDBJ databases">
        <authorList>
            <person name="Sun Q."/>
            <person name="Zhou Y."/>
        </authorList>
    </citation>
    <scope>NUCLEOTIDE SEQUENCE</scope>
    <source>
        <strain evidence="2">CGMCC 1.16134</strain>
    </source>
</reference>
<dbReference type="GO" id="GO:0005737">
    <property type="term" value="C:cytoplasm"/>
    <property type="evidence" value="ECO:0007669"/>
    <property type="project" value="TreeGrafter"/>
</dbReference>
<dbReference type="Pfam" id="PF00149">
    <property type="entry name" value="Metallophos"/>
    <property type="match status" value="1"/>
</dbReference>
<sequence length="210" mass="23007">MSRLFAASDIHGHGYLLQVLLDKAGYNPAADRLFLLGDYVNKGPDSAGTLNLVDRLCTAGAVALQGNNERKWLERVPDSAAPDISAASRYQRLIARMPLWAEEDGYLFVHAGLRPGIPLAAQSVEDLTSIREPFFHSPPLKNKTVVFGHTPTFRFGLSPGNIWCGTGKLGIDTGAGHGHDLSLVELHEGRQWSLSVSTPNTLRKMKFRFT</sequence>
<feature type="domain" description="Calcineurin-like phosphoesterase" evidence="1">
    <location>
        <begin position="3"/>
        <end position="153"/>
    </location>
</feature>